<accession>A0A3M2M1X2</accession>
<dbReference type="CDD" id="cd02440">
    <property type="entry name" value="AdoMet_MTases"/>
    <property type="match status" value="1"/>
</dbReference>
<evidence type="ECO:0000256" key="4">
    <source>
        <dbReference type="ARBA" id="ARBA00013346"/>
    </source>
</evidence>
<dbReference type="GO" id="GO:0032259">
    <property type="term" value="P:methylation"/>
    <property type="evidence" value="ECO:0007669"/>
    <property type="project" value="UniProtKB-KW"/>
</dbReference>
<comment type="subcellular location">
    <subcellularLocation>
        <location evidence="1">Cytoplasm</location>
    </subcellularLocation>
</comment>
<organism evidence="13 14">
    <name type="scientific">Streptomyces triticirhizae</name>
    <dbReference type="NCBI Taxonomy" id="2483353"/>
    <lineage>
        <taxon>Bacteria</taxon>
        <taxon>Bacillati</taxon>
        <taxon>Actinomycetota</taxon>
        <taxon>Actinomycetes</taxon>
        <taxon>Kitasatosporales</taxon>
        <taxon>Streptomycetaceae</taxon>
        <taxon>Streptomyces</taxon>
    </lineage>
</organism>
<evidence type="ECO:0000256" key="3">
    <source>
        <dbReference type="ARBA" id="ARBA00011890"/>
    </source>
</evidence>
<evidence type="ECO:0000313" key="13">
    <source>
        <dbReference type="EMBL" id="RMI43621.1"/>
    </source>
</evidence>
<evidence type="ECO:0000256" key="8">
    <source>
        <dbReference type="ARBA" id="ARBA00022691"/>
    </source>
</evidence>
<dbReference type="InterPro" id="IPR029063">
    <property type="entry name" value="SAM-dependent_MTases_sf"/>
</dbReference>
<dbReference type="AlphaFoldDB" id="A0A3M2M1X2"/>
<keyword evidence="6 13" id="KW-0489">Methyltransferase</keyword>
<name>A0A3M2M1X2_9ACTN</name>
<dbReference type="Pfam" id="PF01135">
    <property type="entry name" value="PCMT"/>
    <property type="match status" value="1"/>
</dbReference>
<keyword evidence="5" id="KW-0963">Cytoplasm</keyword>
<proteinExistence type="inferred from homology"/>
<dbReference type="Gene3D" id="3.40.50.150">
    <property type="entry name" value="Vaccinia Virus protein VP39"/>
    <property type="match status" value="1"/>
</dbReference>
<dbReference type="GO" id="GO:0005737">
    <property type="term" value="C:cytoplasm"/>
    <property type="evidence" value="ECO:0007669"/>
    <property type="project" value="UniProtKB-SubCell"/>
</dbReference>
<dbReference type="InterPro" id="IPR000682">
    <property type="entry name" value="PCMT"/>
</dbReference>
<evidence type="ECO:0000256" key="7">
    <source>
        <dbReference type="ARBA" id="ARBA00022679"/>
    </source>
</evidence>
<evidence type="ECO:0000256" key="1">
    <source>
        <dbReference type="ARBA" id="ARBA00004496"/>
    </source>
</evidence>
<evidence type="ECO:0000256" key="9">
    <source>
        <dbReference type="ARBA" id="ARBA00030757"/>
    </source>
</evidence>
<keyword evidence="8" id="KW-0949">S-adenosyl-L-methionine</keyword>
<dbReference type="GO" id="GO:0004719">
    <property type="term" value="F:protein-L-isoaspartate (D-aspartate) O-methyltransferase activity"/>
    <property type="evidence" value="ECO:0007669"/>
    <property type="project" value="UniProtKB-EC"/>
</dbReference>
<gene>
    <name evidence="13" type="ORF">EBN88_06845</name>
</gene>
<dbReference type="SUPFAM" id="SSF53335">
    <property type="entry name" value="S-adenosyl-L-methionine-dependent methyltransferases"/>
    <property type="match status" value="1"/>
</dbReference>
<evidence type="ECO:0000256" key="12">
    <source>
        <dbReference type="SAM" id="MobiDB-lite"/>
    </source>
</evidence>
<keyword evidence="14" id="KW-1185">Reference proteome</keyword>
<evidence type="ECO:0000256" key="2">
    <source>
        <dbReference type="ARBA" id="ARBA00005369"/>
    </source>
</evidence>
<comment type="similarity">
    <text evidence="2">Belongs to the methyltransferase superfamily. L-isoaspartyl/D-aspartyl protein methyltransferase family.</text>
</comment>
<evidence type="ECO:0000256" key="10">
    <source>
        <dbReference type="ARBA" id="ARBA00031323"/>
    </source>
</evidence>
<dbReference type="PANTHER" id="PTHR11579:SF0">
    <property type="entry name" value="PROTEIN-L-ISOASPARTATE(D-ASPARTATE) O-METHYLTRANSFERASE"/>
    <property type="match status" value="1"/>
</dbReference>
<dbReference type="EMBL" id="RFFJ01000022">
    <property type="protein sequence ID" value="RMI43621.1"/>
    <property type="molecule type" value="Genomic_DNA"/>
</dbReference>
<evidence type="ECO:0000313" key="14">
    <source>
        <dbReference type="Proteomes" id="UP000278673"/>
    </source>
</evidence>
<reference evidence="13 14" key="1">
    <citation type="submission" date="2018-10" db="EMBL/GenBank/DDBJ databases">
        <title>Isolation, diversity and antifungal activity of actinobacteria from wheat.</title>
        <authorList>
            <person name="Han C."/>
        </authorList>
    </citation>
    <scope>NUCLEOTIDE SEQUENCE [LARGE SCALE GENOMIC DNA]</scope>
    <source>
        <strain evidence="13 14">NEAU-YY642</strain>
    </source>
</reference>
<dbReference type="EC" id="2.1.1.77" evidence="3"/>
<evidence type="ECO:0000256" key="5">
    <source>
        <dbReference type="ARBA" id="ARBA00022490"/>
    </source>
</evidence>
<evidence type="ECO:0000256" key="11">
    <source>
        <dbReference type="ARBA" id="ARBA00031350"/>
    </source>
</evidence>
<sequence length="385" mass="42043">MTRFLREHGQLTDDWVPAFEAAPRAAFLPELIWAHDMRTSTNQAVDRRTDPADWERVAHANVPVTTQWDDGAHEGPDPGRAPTSSASMPSVVTRMLAALEVFPGARVLEIGTGTGWNAGLLAARLGDERVVTVEIDEAVATRARPALQGAGLHPEVICCDGRDGWPKGAPYDRIIATAGVREVPVAWLEQTRPGGLIVGPWGTHFGHEDALVRLTVAEDGGASGPFLDWVEFMKLRAQRLDWDLFEHHVQEYPGDADVSTTSLTSAELGAANRYDGTTFILGLLVPDCTHLVNERDGVTTVWFFDRTAGSRAWASVVFRPEGERATVYQSGARRLWEEVVRALEWWRAVGSPPLTSFGLTVTADGAQRPWLGGPAHPVPAVTLRE</sequence>
<feature type="region of interest" description="Disordered" evidence="12">
    <location>
        <begin position="64"/>
        <end position="86"/>
    </location>
</feature>
<evidence type="ECO:0000256" key="6">
    <source>
        <dbReference type="ARBA" id="ARBA00022603"/>
    </source>
</evidence>
<comment type="caution">
    <text evidence="13">The sequence shown here is derived from an EMBL/GenBank/DDBJ whole genome shotgun (WGS) entry which is preliminary data.</text>
</comment>
<dbReference type="PANTHER" id="PTHR11579">
    <property type="entry name" value="PROTEIN-L-ISOASPARTATE O-METHYLTRANSFERASE"/>
    <property type="match status" value="1"/>
</dbReference>
<dbReference type="Proteomes" id="UP000278673">
    <property type="component" value="Unassembled WGS sequence"/>
</dbReference>
<protein>
    <recommendedName>
        <fullName evidence="4">Protein-L-isoaspartate O-methyltransferase</fullName>
        <ecNumber evidence="3">2.1.1.77</ecNumber>
    </recommendedName>
    <alternativeName>
        <fullName evidence="11">L-isoaspartyl protein carboxyl methyltransferase</fullName>
    </alternativeName>
    <alternativeName>
        <fullName evidence="9">Protein L-isoaspartyl methyltransferase</fullName>
    </alternativeName>
    <alternativeName>
        <fullName evidence="10">Protein-beta-aspartate methyltransferase</fullName>
    </alternativeName>
</protein>
<keyword evidence="7 13" id="KW-0808">Transferase</keyword>